<comment type="caution">
    <text evidence="1">The sequence shown here is derived from an EMBL/GenBank/DDBJ whole genome shotgun (WGS) entry which is preliminary data.</text>
</comment>
<accession>A0ABW0LG96</accession>
<name>A0ABW0LG96_9BACI</name>
<evidence type="ECO:0000313" key="2">
    <source>
        <dbReference type="Proteomes" id="UP001596147"/>
    </source>
</evidence>
<organism evidence="1 2">
    <name type="scientific">Lederbergia graminis</name>
    <dbReference type="NCBI Taxonomy" id="735518"/>
    <lineage>
        <taxon>Bacteria</taxon>
        <taxon>Bacillati</taxon>
        <taxon>Bacillota</taxon>
        <taxon>Bacilli</taxon>
        <taxon>Bacillales</taxon>
        <taxon>Bacillaceae</taxon>
        <taxon>Lederbergia</taxon>
    </lineage>
</organism>
<protein>
    <submittedName>
        <fullName evidence="1">Sigma factor G inhibitor Gin</fullName>
    </submittedName>
</protein>
<keyword evidence="2" id="KW-1185">Reference proteome</keyword>
<dbReference type="Proteomes" id="UP001596147">
    <property type="component" value="Unassembled WGS sequence"/>
</dbReference>
<gene>
    <name evidence="1" type="ORF">ACFPM4_09200</name>
</gene>
<reference evidence="2" key="1">
    <citation type="journal article" date="2019" name="Int. J. Syst. Evol. Microbiol.">
        <title>The Global Catalogue of Microorganisms (GCM) 10K type strain sequencing project: providing services to taxonomists for standard genome sequencing and annotation.</title>
        <authorList>
            <consortium name="The Broad Institute Genomics Platform"/>
            <consortium name="The Broad Institute Genome Sequencing Center for Infectious Disease"/>
            <person name="Wu L."/>
            <person name="Ma J."/>
        </authorList>
    </citation>
    <scope>NUCLEOTIDE SEQUENCE [LARGE SCALE GENOMIC DNA]</scope>
    <source>
        <strain evidence="2">CGMCC 1.12237</strain>
    </source>
</reference>
<evidence type="ECO:0000313" key="1">
    <source>
        <dbReference type="EMBL" id="MFC5464929.1"/>
    </source>
</evidence>
<dbReference type="EMBL" id="JBHSMC010000012">
    <property type="protein sequence ID" value="MFC5464929.1"/>
    <property type="molecule type" value="Genomic_DNA"/>
</dbReference>
<proteinExistence type="predicted"/>
<dbReference type="InterPro" id="IPR019700">
    <property type="entry name" value="Sigma-G_inhibitor_Gin"/>
</dbReference>
<dbReference type="Pfam" id="PF10764">
    <property type="entry name" value="Gin"/>
    <property type="match status" value="1"/>
</dbReference>
<dbReference type="RefSeq" id="WP_382350513.1">
    <property type="nucleotide sequence ID" value="NZ_JBHSMC010000012.1"/>
</dbReference>
<sequence length="78" mass="8842">MLLILYTNSRIGQTNVYGGGVVERCIICEKTQKQGIHLYTSFICTDCERAMIATSTSDPAYKYYINQLKVIKETKILS</sequence>